<dbReference type="PANTHER" id="PTHR43014:SF4">
    <property type="entry name" value="PYRIDINE NUCLEOTIDE-DISULFIDE OXIDOREDUCTASE RCLA-RELATED"/>
    <property type="match status" value="1"/>
</dbReference>
<reference evidence="14 15" key="1">
    <citation type="submission" date="2013-09" db="EMBL/GenBank/DDBJ databases">
        <title>Complete genome sequence of Corynebacterium doosanense CAU 212(T) (=DSM 45436(T)), isolated from activated sludge.</title>
        <authorList>
            <person name="Schaffert L."/>
            <person name="Albersmeier A."/>
            <person name="Kalinowski J."/>
            <person name="Ruckert C."/>
        </authorList>
    </citation>
    <scope>NUCLEOTIDE SEQUENCE [LARGE SCALE GENOMIC DNA]</scope>
    <source>
        <strain evidence="14 15">CAU 212</strain>
    </source>
</reference>
<evidence type="ECO:0000259" key="13">
    <source>
        <dbReference type="Pfam" id="PF07992"/>
    </source>
</evidence>
<keyword evidence="15" id="KW-1185">Reference proteome</keyword>
<sequence>MEKSFDLIVVGFGKAGKTIAMKRATAGDSVALIERDPTMYGGTCINIGCVPTKKLLFETASGADFPAAVEARDTLIGTLNAANLKLAEDAGVTVITGDARFLAAKEISVSAGDDELRLTADRVIINTGSAPNWPDIPGIDSPRVYDSTSIQHITPTPRHLAIVGGGPIGLEFATLFSGQGARVTVLDSGDRPLGAFDQDVAALGADLLRERGVDIVTGARVSGFSDTGSGLEVSYGEEKTLVDAALVAIGRHPATAGLGLEDAGIEVGERGEVVVDTHLRTSVDGVWAVGDVTGGPQFTYISYDDHRIVLAQLADREGHSTDERIFPTTTFLEPPLSTIGLGEQEAIDAGYDIEVRQGLIKDMPIVPRPKIVGETDGMAKFIVDTQTGLILGATLFCVDSQELINTVAVAMRHGVSAAELGDGIYTHPSTSEVFNQVLG</sequence>
<dbReference type="EMBL" id="CP006764">
    <property type="protein sequence ID" value="AIT62090.1"/>
    <property type="molecule type" value="Genomic_DNA"/>
</dbReference>
<evidence type="ECO:0000256" key="5">
    <source>
        <dbReference type="ARBA" id="ARBA00023002"/>
    </source>
</evidence>
<evidence type="ECO:0000256" key="2">
    <source>
        <dbReference type="ARBA" id="ARBA00022630"/>
    </source>
</evidence>
<dbReference type="GO" id="GO:0003955">
    <property type="term" value="F:NAD(P)H dehydrogenase (quinone) activity"/>
    <property type="evidence" value="ECO:0007669"/>
    <property type="project" value="TreeGrafter"/>
</dbReference>
<evidence type="ECO:0000256" key="10">
    <source>
        <dbReference type="PIRSR" id="PIRSR000350-4"/>
    </source>
</evidence>
<evidence type="ECO:0000313" key="15">
    <source>
        <dbReference type="Proteomes" id="UP000029914"/>
    </source>
</evidence>
<dbReference type="InterPro" id="IPR012999">
    <property type="entry name" value="Pyr_OxRdtase_I_AS"/>
</dbReference>
<dbReference type="AlphaFoldDB" id="A0A097IIY4"/>
<dbReference type="InterPro" id="IPR004099">
    <property type="entry name" value="Pyr_nucl-diS_OxRdtase_dimer"/>
</dbReference>
<evidence type="ECO:0000256" key="6">
    <source>
        <dbReference type="ARBA" id="ARBA00023157"/>
    </source>
</evidence>
<keyword evidence="9" id="KW-0520">NAD</keyword>
<dbReference type="eggNOG" id="COG1249">
    <property type="taxonomic scope" value="Bacteria"/>
</dbReference>
<dbReference type="PRINTS" id="PR00368">
    <property type="entry name" value="FADPNR"/>
</dbReference>
<keyword evidence="9" id="KW-0547">Nucleotide-binding</keyword>
<dbReference type="Gene3D" id="3.30.390.30">
    <property type="match status" value="1"/>
</dbReference>
<keyword evidence="4" id="KW-0521">NADP</keyword>
<dbReference type="GO" id="GO:0050660">
    <property type="term" value="F:flavin adenine dinucleotide binding"/>
    <property type="evidence" value="ECO:0007669"/>
    <property type="project" value="TreeGrafter"/>
</dbReference>
<dbReference type="KEGG" id="cdo:CDOO_13090"/>
<evidence type="ECO:0000259" key="12">
    <source>
        <dbReference type="Pfam" id="PF02852"/>
    </source>
</evidence>
<dbReference type="SUPFAM" id="SSF51905">
    <property type="entry name" value="FAD/NAD(P)-binding domain"/>
    <property type="match status" value="1"/>
</dbReference>
<evidence type="ECO:0000256" key="11">
    <source>
        <dbReference type="RuleBase" id="RU003691"/>
    </source>
</evidence>
<keyword evidence="6" id="KW-1015">Disulfide bond</keyword>
<protein>
    <submittedName>
        <fullName evidence="14">Pyridine nucleotide-disulfide oxidoreductase</fullName>
    </submittedName>
</protein>
<dbReference type="SUPFAM" id="SSF55424">
    <property type="entry name" value="FAD/NAD-linked reductases, dimerisation (C-terminal) domain"/>
    <property type="match status" value="1"/>
</dbReference>
<evidence type="ECO:0000256" key="1">
    <source>
        <dbReference type="ARBA" id="ARBA00007532"/>
    </source>
</evidence>
<dbReference type="InterPro" id="IPR023753">
    <property type="entry name" value="FAD/NAD-binding_dom"/>
</dbReference>
<evidence type="ECO:0000313" key="14">
    <source>
        <dbReference type="EMBL" id="AIT62090.1"/>
    </source>
</evidence>
<dbReference type="Proteomes" id="UP000029914">
    <property type="component" value="Chromosome"/>
</dbReference>
<feature type="domain" description="FAD/NAD(P)-binding" evidence="13">
    <location>
        <begin position="5"/>
        <end position="302"/>
    </location>
</feature>
<name>A0A097IIY4_9CORY</name>
<dbReference type="RefSeq" id="WP_018022408.1">
    <property type="nucleotide sequence ID" value="NZ_AQUX01000007.1"/>
</dbReference>
<feature type="active site" description="Proton acceptor" evidence="8">
    <location>
        <position position="427"/>
    </location>
</feature>
<keyword evidence="3 9" id="KW-0274">FAD</keyword>
<evidence type="ECO:0000256" key="9">
    <source>
        <dbReference type="PIRSR" id="PIRSR000350-3"/>
    </source>
</evidence>
<evidence type="ECO:0000256" key="7">
    <source>
        <dbReference type="ARBA" id="ARBA00023284"/>
    </source>
</evidence>
<keyword evidence="5 11" id="KW-0560">Oxidoreductase</keyword>
<dbReference type="PANTHER" id="PTHR43014">
    <property type="entry name" value="MERCURIC REDUCTASE"/>
    <property type="match status" value="1"/>
</dbReference>
<keyword evidence="2 11" id="KW-0285">Flavoprotein</keyword>
<dbReference type="HOGENOM" id="CLU_016755_1_2_11"/>
<dbReference type="InterPro" id="IPR016156">
    <property type="entry name" value="FAD/NAD-linked_Rdtase_dimer_sf"/>
</dbReference>
<organism evidence="14 15">
    <name type="scientific">Corynebacterium doosanense CAU 212 = DSM 45436</name>
    <dbReference type="NCBI Taxonomy" id="558173"/>
    <lineage>
        <taxon>Bacteria</taxon>
        <taxon>Bacillati</taxon>
        <taxon>Actinomycetota</taxon>
        <taxon>Actinomycetes</taxon>
        <taxon>Mycobacteriales</taxon>
        <taxon>Corynebacteriaceae</taxon>
        <taxon>Corynebacterium</taxon>
    </lineage>
</organism>
<dbReference type="PROSITE" id="PS00076">
    <property type="entry name" value="PYRIDINE_REDOX_1"/>
    <property type="match status" value="1"/>
</dbReference>
<dbReference type="Gene3D" id="3.50.50.60">
    <property type="entry name" value="FAD/NAD(P)-binding domain"/>
    <property type="match status" value="2"/>
</dbReference>
<feature type="binding site" evidence="9">
    <location>
        <position position="53"/>
    </location>
    <ligand>
        <name>FAD</name>
        <dbReference type="ChEBI" id="CHEBI:57692"/>
    </ligand>
</feature>
<dbReference type="PIRSF" id="PIRSF000350">
    <property type="entry name" value="Mercury_reductase_MerA"/>
    <property type="match status" value="1"/>
</dbReference>
<dbReference type="PRINTS" id="PR00411">
    <property type="entry name" value="PNDRDTASEI"/>
</dbReference>
<dbReference type="OrthoDB" id="9800167at2"/>
<feature type="binding site" evidence="9">
    <location>
        <begin position="164"/>
        <end position="171"/>
    </location>
    <ligand>
        <name>NAD(+)</name>
        <dbReference type="ChEBI" id="CHEBI:57540"/>
    </ligand>
</feature>
<feature type="binding site" evidence="9">
    <location>
        <position position="250"/>
    </location>
    <ligand>
        <name>NAD(+)</name>
        <dbReference type="ChEBI" id="CHEBI:57540"/>
    </ligand>
</feature>
<evidence type="ECO:0000256" key="4">
    <source>
        <dbReference type="ARBA" id="ARBA00022857"/>
    </source>
</evidence>
<dbReference type="InterPro" id="IPR001100">
    <property type="entry name" value="Pyr_nuc-diS_OxRdtase"/>
</dbReference>
<proteinExistence type="inferred from homology"/>
<accession>A0A097IIY4</accession>
<dbReference type="Pfam" id="PF02852">
    <property type="entry name" value="Pyr_redox_dim"/>
    <property type="match status" value="1"/>
</dbReference>
<feature type="disulfide bond" description="Redox-active" evidence="10">
    <location>
        <begin position="44"/>
        <end position="49"/>
    </location>
</feature>
<feature type="binding site" evidence="9">
    <location>
        <position position="291"/>
    </location>
    <ligand>
        <name>FAD</name>
        <dbReference type="ChEBI" id="CHEBI:57692"/>
    </ligand>
</feature>
<comment type="cofactor">
    <cofactor evidence="9">
        <name>FAD</name>
        <dbReference type="ChEBI" id="CHEBI:57692"/>
    </cofactor>
    <text evidence="9">Binds 1 FAD per subunit.</text>
</comment>
<comment type="similarity">
    <text evidence="1 11">Belongs to the class-I pyridine nucleotide-disulfide oxidoreductase family.</text>
</comment>
<keyword evidence="7 11" id="KW-0676">Redox-active center</keyword>
<dbReference type="GO" id="GO:0016668">
    <property type="term" value="F:oxidoreductase activity, acting on a sulfur group of donors, NAD(P) as acceptor"/>
    <property type="evidence" value="ECO:0007669"/>
    <property type="project" value="InterPro"/>
</dbReference>
<feature type="domain" description="Pyridine nucleotide-disulphide oxidoreductase dimerisation" evidence="12">
    <location>
        <begin position="327"/>
        <end position="436"/>
    </location>
</feature>
<evidence type="ECO:0000256" key="3">
    <source>
        <dbReference type="ARBA" id="ARBA00022827"/>
    </source>
</evidence>
<dbReference type="Pfam" id="PF07992">
    <property type="entry name" value="Pyr_redox_2"/>
    <property type="match status" value="1"/>
</dbReference>
<dbReference type="STRING" id="558173.CDOO_13090"/>
<feature type="binding site" evidence="9">
    <location>
        <begin position="127"/>
        <end position="129"/>
    </location>
    <ligand>
        <name>FAD</name>
        <dbReference type="ChEBI" id="CHEBI:57692"/>
    </ligand>
</feature>
<dbReference type="InterPro" id="IPR036188">
    <property type="entry name" value="FAD/NAD-bd_sf"/>
</dbReference>
<gene>
    <name evidence="14" type="ORF">CDOO_13090</name>
</gene>
<evidence type="ECO:0000256" key="8">
    <source>
        <dbReference type="PIRSR" id="PIRSR000350-2"/>
    </source>
</evidence>